<evidence type="ECO:0000313" key="2">
    <source>
        <dbReference type="Proteomes" id="UP000828941"/>
    </source>
</evidence>
<dbReference type="EMBL" id="CM039430">
    <property type="protein sequence ID" value="KAI4344759.1"/>
    <property type="molecule type" value="Genomic_DNA"/>
</dbReference>
<gene>
    <name evidence="1" type="ORF">L6164_011950</name>
</gene>
<organism evidence="1 2">
    <name type="scientific">Bauhinia variegata</name>
    <name type="common">Purple orchid tree</name>
    <name type="synonym">Phanera variegata</name>
    <dbReference type="NCBI Taxonomy" id="167791"/>
    <lineage>
        <taxon>Eukaryota</taxon>
        <taxon>Viridiplantae</taxon>
        <taxon>Streptophyta</taxon>
        <taxon>Embryophyta</taxon>
        <taxon>Tracheophyta</taxon>
        <taxon>Spermatophyta</taxon>
        <taxon>Magnoliopsida</taxon>
        <taxon>eudicotyledons</taxon>
        <taxon>Gunneridae</taxon>
        <taxon>Pentapetalae</taxon>
        <taxon>rosids</taxon>
        <taxon>fabids</taxon>
        <taxon>Fabales</taxon>
        <taxon>Fabaceae</taxon>
        <taxon>Cercidoideae</taxon>
        <taxon>Cercideae</taxon>
        <taxon>Bauhiniinae</taxon>
        <taxon>Bauhinia</taxon>
    </lineage>
</organism>
<dbReference type="Proteomes" id="UP000828941">
    <property type="component" value="Chromosome 5"/>
</dbReference>
<proteinExistence type="predicted"/>
<keyword evidence="2" id="KW-1185">Reference proteome</keyword>
<evidence type="ECO:0000313" key="1">
    <source>
        <dbReference type="EMBL" id="KAI4344759.1"/>
    </source>
</evidence>
<sequence length="415" mass="45300">MTNSKSLILFFFFQALLAFISLPISQSRTVFPNDDDLINEVCGKTYDTEGCIQTLKSDPRSAKADTRGLAVIMVDAMKPRGNDALNKINELLKRNPPPGIRDPLRYCVSMYTEILNQNIAETAQALNGGDFKTAEYKANEISIKSNRCQQTFAAGNPPLESPITDKNDAMYFFLLAKGKPNSGPTCLHVSNSSPTYKRAVALAAQVVTINSSILQQLNPLLISLSTYLFLSKMTASNSLALIFIIQALLLATFSVSLTHSRTTPPNDVAFIKATCKRTPNYDVCVQSLMSDPKSSQAGDVTGLALIMVNVMKSKANDALDKINHILRKGRDPTHKHALRECADNYKTVLEADIPMAIEALKKGNPKFAEDGANDAAIEAKSCEDDEFGGKSSLTPYNKIMHEVSVVTAAIVRNLL</sequence>
<accession>A0ACB9P7H6</accession>
<protein>
    <submittedName>
        <fullName evidence="1">Uncharacterized protein</fullName>
    </submittedName>
</protein>
<reference evidence="1 2" key="1">
    <citation type="journal article" date="2022" name="DNA Res.">
        <title>Chromosomal-level genome assembly of the orchid tree Bauhinia variegata (Leguminosae; Cercidoideae) supports the allotetraploid origin hypothesis of Bauhinia.</title>
        <authorList>
            <person name="Zhong Y."/>
            <person name="Chen Y."/>
            <person name="Zheng D."/>
            <person name="Pang J."/>
            <person name="Liu Y."/>
            <person name="Luo S."/>
            <person name="Meng S."/>
            <person name="Qian L."/>
            <person name="Wei D."/>
            <person name="Dai S."/>
            <person name="Zhou R."/>
        </authorList>
    </citation>
    <scope>NUCLEOTIDE SEQUENCE [LARGE SCALE GENOMIC DNA]</scope>
    <source>
        <strain evidence="1">BV-YZ2020</strain>
    </source>
</reference>
<comment type="caution">
    <text evidence="1">The sequence shown here is derived from an EMBL/GenBank/DDBJ whole genome shotgun (WGS) entry which is preliminary data.</text>
</comment>
<name>A0ACB9P7H6_BAUVA</name>